<dbReference type="RefSeq" id="WP_141872967.1">
    <property type="nucleotide sequence ID" value="NZ_VFOX01000001.1"/>
</dbReference>
<proteinExistence type="predicted"/>
<comment type="caution">
    <text evidence="3">The sequence shown here is derived from an EMBL/GenBank/DDBJ whole genome shotgun (WGS) entry which is preliminary data.</text>
</comment>
<feature type="region of interest" description="Disordered" evidence="1">
    <location>
        <begin position="51"/>
        <end position="70"/>
    </location>
</feature>
<protein>
    <submittedName>
        <fullName evidence="3">Uncharacterized protein</fullName>
    </submittedName>
</protein>
<evidence type="ECO:0000313" key="4">
    <source>
        <dbReference type="Proteomes" id="UP000317209"/>
    </source>
</evidence>
<organism evidence="3 4">
    <name type="scientific">Microbacterium saperdae</name>
    <dbReference type="NCBI Taxonomy" id="69368"/>
    <lineage>
        <taxon>Bacteria</taxon>
        <taxon>Bacillati</taxon>
        <taxon>Actinomycetota</taxon>
        <taxon>Actinomycetes</taxon>
        <taxon>Micrococcales</taxon>
        <taxon>Microbacteriaceae</taxon>
        <taxon>Microbacterium</taxon>
    </lineage>
</organism>
<dbReference type="Proteomes" id="UP000317209">
    <property type="component" value="Unassembled WGS sequence"/>
</dbReference>
<evidence type="ECO:0000256" key="1">
    <source>
        <dbReference type="SAM" id="MobiDB-lite"/>
    </source>
</evidence>
<keyword evidence="4" id="KW-1185">Reference proteome</keyword>
<dbReference type="EMBL" id="VFOX01000001">
    <property type="protein sequence ID" value="TQL87188.1"/>
    <property type="molecule type" value="Genomic_DNA"/>
</dbReference>
<evidence type="ECO:0000313" key="3">
    <source>
        <dbReference type="EMBL" id="TQL87188.1"/>
    </source>
</evidence>
<name>A0A543BQV8_9MICO</name>
<sequence length="70" mass="8217">MELESAVAVTWIVSILVWALAAFVALFLSYLVIRLGVFHGLRAHTRWVDEGKDRHQDTVEPYRLREDHRR</sequence>
<reference evidence="3 4" key="1">
    <citation type="submission" date="2019-06" db="EMBL/GenBank/DDBJ databases">
        <title>Sequencing the genomes of 1000 actinobacteria strains.</title>
        <authorList>
            <person name="Klenk H.-P."/>
        </authorList>
    </citation>
    <scope>NUCLEOTIDE SEQUENCE [LARGE SCALE GENOMIC DNA]</scope>
    <source>
        <strain evidence="3 4">DSM 20169</strain>
    </source>
</reference>
<keyword evidence="2" id="KW-0812">Transmembrane</keyword>
<dbReference type="OrthoDB" id="5084256at2"/>
<gene>
    <name evidence="3" type="ORF">FB560_2855</name>
</gene>
<accession>A0A543BQV8</accession>
<keyword evidence="2" id="KW-0472">Membrane</keyword>
<keyword evidence="2" id="KW-1133">Transmembrane helix</keyword>
<feature type="transmembrane region" description="Helical" evidence="2">
    <location>
        <begin position="6"/>
        <end position="33"/>
    </location>
</feature>
<dbReference type="AlphaFoldDB" id="A0A543BQV8"/>
<evidence type="ECO:0000256" key="2">
    <source>
        <dbReference type="SAM" id="Phobius"/>
    </source>
</evidence>